<dbReference type="PROSITE" id="PS00086">
    <property type="entry name" value="CYTOCHROME_P450"/>
    <property type="match status" value="1"/>
</dbReference>
<organism evidence="3 4">
    <name type="scientific">Streptomyces glycanivorans</name>
    <dbReference type="NCBI Taxonomy" id="3033808"/>
    <lineage>
        <taxon>Bacteria</taxon>
        <taxon>Bacillati</taxon>
        <taxon>Actinomycetota</taxon>
        <taxon>Actinomycetes</taxon>
        <taxon>Kitasatosporales</taxon>
        <taxon>Streptomycetaceae</taxon>
        <taxon>Streptomyces</taxon>
    </lineage>
</organism>
<dbReference type="Gene3D" id="1.10.630.10">
    <property type="entry name" value="Cytochrome P450"/>
    <property type="match status" value="1"/>
</dbReference>
<keyword evidence="2" id="KW-0479">Metal-binding</keyword>
<keyword evidence="2" id="KW-0349">Heme</keyword>
<reference evidence="3 4" key="1">
    <citation type="submission" date="2023-03" db="EMBL/GenBank/DDBJ databases">
        <title>Isolation and description of six Streptomyces strains from soil environments, able to metabolize different microbial glucans.</title>
        <authorList>
            <person name="Widen T."/>
            <person name="Larsbrink J."/>
        </authorList>
    </citation>
    <scope>NUCLEOTIDE SEQUENCE [LARGE SCALE GENOMIC DNA]</scope>
    <source>
        <strain evidence="3 4">Alt3</strain>
    </source>
</reference>
<dbReference type="InterPro" id="IPR017972">
    <property type="entry name" value="Cyt_P450_CS"/>
</dbReference>
<dbReference type="EMBL" id="CP120983">
    <property type="protein sequence ID" value="WLQ63665.1"/>
    <property type="molecule type" value="Genomic_DNA"/>
</dbReference>
<dbReference type="CDD" id="cd11037">
    <property type="entry name" value="CYP199A2-like"/>
    <property type="match status" value="1"/>
</dbReference>
<dbReference type="PRINTS" id="PR00359">
    <property type="entry name" value="BP450"/>
</dbReference>
<dbReference type="InterPro" id="IPR001128">
    <property type="entry name" value="Cyt_P450"/>
</dbReference>
<accession>A0ABY9J784</accession>
<keyword evidence="2" id="KW-0560">Oxidoreductase</keyword>
<dbReference type="RefSeq" id="WP_261988538.1">
    <property type="nucleotide sequence ID" value="NZ_CP120983.1"/>
</dbReference>
<dbReference type="SUPFAM" id="SSF48264">
    <property type="entry name" value="Cytochrome P450"/>
    <property type="match status" value="1"/>
</dbReference>
<keyword evidence="2" id="KW-0408">Iron</keyword>
<sequence length="406" mass="45432">MSLAPVSDVDLYTESARIDPYGIYAELRALGPVVYLTRHDLYALPRYDEVRAASMDWKTFSSARGVFVDPGVNARLEGITLCSDPPEHTAMRSVLGRPLRPDRMRELTPRIEAEADRIVERLVGRGRFEVVTELAEYLPMTVVSDLVGLPDHGREKMLEWAAAIWDTQGPADDRAAAAGPAVEEFMRFAMHDAVPGRIEPGGWAAQLYEAADRGEIPRDKCPVMMLDYVTPSLDTTIIAITNAVALFARNPDQWELLRADRSLIPHAMNESLRLETPAPQFSRVLTEDHEIGGVPLAAGSRVALLYASANRDERHYPDPERFDITRRPSDHLAFGRGEHVCVGMHLARLEMSALLERLADRVDGFEIIEHRPLINNGLRGLDRLEVAIEHTRPRETAIEPVRPRTS</sequence>
<protein>
    <submittedName>
        <fullName evidence="3">Cytochrome P450</fullName>
    </submittedName>
</protein>
<dbReference type="InterPro" id="IPR002397">
    <property type="entry name" value="Cyt_P450_B"/>
</dbReference>
<dbReference type="Proteomes" id="UP001224433">
    <property type="component" value="Chromosome"/>
</dbReference>
<name>A0ABY9J784_9ACTN</name>
<dbReference type="InterPro" id="IPR036396">
    <property type="entry name" value="Cyt_P450_sf"/>
</dbReference>
<evidence type="ECO:0000313" key="3">
    <source>
        <dbReference type="EMBL" id="WLQ63665.1"/>
    </source>
</evidence>
<dbReference type="PANTHER" id="PTHR46696:SF1">
    <property type="entry name" value="CYTOCHROME P450 YJIB-RELATED"/>
    <property type="match status" value="1"/>
</dbReference>
<keyword evidence="4" id="KW-1185">Reference proteome</keyword>
<evidence type="ECO:0000256" key="1">
    <source>
        <dbReference type="ARBA" id="ARBA00010617"/>
    </source>
</evidence>
<dbReference type="PANTHER" id="PTHR46696">
    <property type="entry name" value="P450, PUTATIVE (EUROFUNG)-RELATED"/>
    <property type="match status" value="1"/>
</dbReference>
<keyword evidence="2" id="KW-0503">Monooxygenase</keyword>
<gene>
    <name evidence="3" type="ORF">P8A20_08715</name>
</gene>
<evidence type="ECO:0000256" key="2">
    <source>
        <dbReference type="RuleBase" id="RU000461"/>
    </source>
</evidence>
<dbReference type="Pfam" id="PF00067">
    <property type="entry name" value="p450"/>
    <property type="match status" value="1"/>
</dbReference>
<comment type="similarity">
    <text evidence="1 2">Belongs to the cytochrome P450 family.</text>
</comment>
<evidence type="ECO:0000313" key="4">
    <source>
        <dbReference type="Proteomes" id="UP001224433"/>
    </source>
</evidence>
<proteinExistence type="inferred from homology"/>